<dbReference type="CDD" id="cd23946">
    <property type="entry name" value="Sulfate_adenylyltransferase_2"/>
    <property type="match status" value="1"/>
</dbReference>
<dbReference type="InterPro" id="IPR048423">
    <property type="entry name" value="DRL_cat"/>
</dbReference>
<evidence type="ECO:0000256" key="8">
    <source>
        <dbReference type="ARBA" id="ARBA00007249"/>
    </source>
</evidence>
<evidence type="ECO:0000256" key="1">
    <source>
        <dbReference type="ARBA" id="ARBA00001946"/>
    </source>
</evidence>
<dbReference type="InterPro" id="IPR027417">
    <property type="entry name" value="P-loop_NTPase"/>
</dbReference>
<dbReference type="Pfam" id="PF02780">
    <property type="entry name" value="Transketolase_C"/>
    <property type="match status" value="1"/>
</dbReference>
<evidence type="ECO:0000256" key="21">
    <source>
        <dbReference type="ARBA" id="ARBA00022741"/>
    </source>
</evidence>
<dbReference type="HAMAP" id="MF_00065">
    <property type="entry name" value="Adenylyl_sulf_kinase"/>
    <property type="match status" value="1"/>
</dbReference>
<dbReference type="FunFam" id="3.40.50.970:FF:000005">
    <property type="entry name" value="1-deoxy-D-xylulose-5-phosphate synthase"/>
    <property type="match status" value="1"/>
</dbReference>
<dbReference type="EC" id="2.2.1.7" evidence="14"/>
<dbReference type="Gene3D" id="3.30.540.10">
    <property type="entry name" value="Fructose-1,6-Bisphosphatase, subunit A, domain 1"/>
    <property type="match status" value="1"/>
</dbReference>
<dbReference type="GO" id="GO:0004020">
    <property type="term" value="F:adenylylsulfate kinase activity"/>
    <property type="evidence" value="ECO:0007669"/>
    <property type="project" value="InterPro"/>
</dbReference>
<comment type="similarity">
    <text evidence="6">In the C-terminal section; belongs to the APS kinase family.</text>
</comment>
<dbReference type="HAMAP" id="MF_00315">
    <property type="entry name" value="DXP_synth"/>
    <property type="match status" value="1"/>
</dbReference>
<evidence type="ECO:0000256" key="2">
    <source>
        <dbReference type="ARBA" id="ARBA00001964"/>
    </source>
</evidence>
<keyword evidence="19" id="KW-0548">Nucleotidyltransferase</keyword>
<dbReference type="CDD" id="cd11616">
    <property type="entry name" value="SAF_DH_OX_like"/>
    <property type="match status" value="1"/>
</dbReference>
<dbReference type="CDD" id="cd02027">
    <property type="entry name" value="APSK"/>
    <property type="match status" value="1"/>
</dbReference>
<dbReference type="SUPFAM" id="SSF52518">
    <property type="entry name" value="Thiamin diphosphate-binding fold (THDP-binding)"/>
    <property type="match status" value="2"/>
</dbReference>
<accession>A0AA36IS08</accession>
<evidence type="ECO:0000256" key="10">
    <source>
        <dbReference type="ARBA" id="ARBA00011081"/>
    </source>
</evidence>
<feature type="binding site" evidence="32">
    <location>
        <position position="74"/>
    </location>
    <ligand>
        <name>Mg(2+)</name>
        <dbReference type="ChEBI" id="CHEBI:18420"/>
        <label>1</label>
        <note>catalytic</note>
    </ligand>
</feature>
<evidence type="ECO:0000256" key="13">
    <source>
        <dbReference type="ARBA" id="ARBA00012391"/>
    </source>
</evidence>
<dbReference type="EC" id="2.7.7.4" evidence="13"/>
<keyword evidence="24" id="KW-0784">Thiamine biosynthesis</keyword>
<evidence type="ECO:0000256" key="16">
    <source>
        <dbReference type="ARBA" id="ARBA00022475"/>
    </source>
</evidence>
<dbReference type="InterPro" id="IPR044138">
    <property type="entry name" value="CysN_II"/>
</dbReference>
<dbReference type="InterPro" id="IPR013974">
    <property type="entry name" value="SAF"/>
</dbReference>
<keyword evidence="17" id="KW-0997">Cell inner membrane</keyword>
<keyword evidence="18" id="KW-0808">Transferase</keyword>
<dbReference type="InterPro" id="IPR014729">
    <property type="entry name" value="Rossmann-like_a/b/a_fold"/>
</dbReference>
<dbReference type="CDD" id="cd04095">
    <property type="entry name" value="CysN_NoDQ_III"/>
    <property type="match status" value="1"/>
</dbReference>
<comment type="catalytic activity">
    <reaction evidence="31">
        <text>sulfate + ATP + H(+) = adenosine 5'-phosphosulfate + diphosphate</text>
        <dbReference type="Rhea" id="RHEA:18133"/>
        <dbReference type="ChEBI" id="CHEBI:15378"/>
        <dbReference type="ChEBI" id="CHEBI:16189"/>
        <dbReference type="ChEBI" id="CHEBI:30616"/>
        <dbReference type="ChEBI" id="CHEBI:33019"/>
        <dbReference type="ChEBI" id="CHEBI:58243"/>
        <dbReference type="EC" id="2.7.7.4"/>
    </reaction>
</comment>
<dbReference type="Pfam" id="PF22594">
    <property type="entry name" value="GTP-eEF1A_C"/>
    <property type="match status" value="1"/>
</dbReference>
<dbReference type="PROSITE" id="PS00630">
    <property type="entry name" value="IMP_2"/>
    <property type="match status" value="1"/>
</dbReference>
<dbReference type="InterPro" id="IPR009014">
    <property type="entry name" value="Transketo_C/PFOR_II"/>
</dbReference>
<dbReference type="PROSITE" id="PS00802">
    <property type="entry name" value="TRANSKETOLASE_2"/>
    <property type="match status" value="1"/>
</dbReference>
<dbReference type="Pfam" id="PF00009">
    <property type="entry name" value="GTP_EFTU"/>
    <property type="match status" value="1"/>
</dbReference>
<dbReference type="Gene3D" id="3.40.50.920">
    <property type="match status" value="1"/>
</dbReference>
<dbReference type="Gene3D" id="3.40.50.720">
    <property type="entry name" value="NAD(P)-binding Rossmann-like Domain"/>
    <property type="match status" value="1"/>
</dbReference>
<dbReference type="PROSITE" id="PS51722">
    <property type="entry name" value="G_TR_2"/>
    <property type="match status" value="1"/>
</dbReference>
<dbReference type="Pfam" id="PF01507">
    <property type="entry name" value="PAPS_reduct"/>
    <property type="match status" value="1"/>
</dbReference>
<evidence type="ECO:0000256" key="23">
    <source>
        <dbReference type="ARBA" id="ARBA00022842"/>
    </source>
</evidence>
<evidence type="ECO:0000256" key="12">
    <source>
        <dbReference type="ARBA" id="ARBA00012121"/>
    </source>
</evidence>
<feature type="binding site" evidence="32">
    <location>
        <position position="95"/>
    </location>
    <ligand>
        <name>Mg(2+)</name>
        <dbReference type="ChEBI" id="CHEBI:18420"/>
        <label>1</label>
        <note>catalytic</note>
    </ligand>
</feature>
<evidence type="ECO:0000256" key="29">
    <source>
        <dbReference type="ARBA" id="ARBA00023268"/>
    </source>
</evidence>
<evidence type="ECO:0000256" key="30">
    <source>
        <dbReference type="ARBA" id="ARBA00030256"/>
    </source>
</evidence>
<dbReference type="GO" id="GO:0005524">
    <property type="term" value="F:ATP binding"/>
    <property type="evidence" value="ECO:0007669"/>
    <property type="project" value="UniProtKB-KW"/>
</dbReference>
<evidence type="ECO:0000256" key="32">
    <source>
        <dbReference type="PIRSR" id="PIRSR600760-2"/>
    </source>
</evidence>
<dbReference type="InterPro" id="IPR002891">
    <property type="entry name" value="APS"/>
</dbReference>
<keyword evidence="23 32" id="KW-0460">Magnesium</keyword>
<dbReference type="Pfam" id="PF00459">
    <property type="entry name" value="Inositol_P"/>
    <property type="match status" value="1"/>
</dbReference>
<dbReference type="GO" id="GO:0000287">
    <property type="term" value="F:magnesium ion binding"/>
    <property type="evidence" value="ECO:0007669"/>
    <property type="project" value="InterPro"/>
</dbReference>
<dbReference type="GO" id="GO:0008661">
    <property type="term" value="F:1-deoxy-D-xylulose-5-phosphate synthase activity"/>
    <property type="evidence" value="ECO:0007669"/>
    <property type="project" value="UniProtKB-EC"/>
</dbReference>
<dbReference type="NCBIfam" id="TIGR02034">
    <property type="entry name" value="CysN"/>
    <property type="match status" value="1"/>
</dbReference>
<dbReference type="PROSITE" id="PS00629">
    <property type="entry name" value="IMP_1"/>
    <property type="match status" value="1"/>
</dbReference>
<evidence type="ECO:0000256" key="31">
    <source>
        <dbReference type="ARBA" id="ARBA00049370"/>
    </source>
</evidence>
<comment type="similarity">
    <text evidence="10">Belongs to the transketolase family. DXPS subfamily.</text>
</comment>
<dbReference type="SUPFAM" id="SSF52540">
    <property type="entry name" value="P-loop containing nucleoside triphosphate hydrolases"/>
    <property type="match status" value="2"/>
</dbReference>
<comment type="cofactor">
    <cofactor evidence="2">
        <name>thiamine diphosphate</name>
        <dbReference type="ChEBI" id="CHEBI:58937"/>
    </cofactor>
</comment>
<dbReference type="InterPro" id="IPR036291">
    <property type="entry name" value="NAD(P)-bd_dom_sf"/>
</dbReference>
<comment type="subunit">
    <text evidence="11">Homodimer.</text>
</comment>
<dbReference type="InterPro" id="IPR009001">
    <property type="entry name" value="Transl_elong_EF1A/Init_IF2_C"/>
</dbReference>
<evidence type="ECO:0000256" key="18">
    <source>
        <dbReference type="ARBA" id="ARBA00022679"/>
    </source>
</evidence>
<dbReference type="InterPro" id="IPR054696">
    <property type="entry name" value="GTP-eEF1A_C"/>
</dbReference>
<dbReference type="InterPro" id="IPR044139">
    <property type="entry name" value="CysN_NoDQ_III"/>
</dbReference>
<dbReference type="NCBIfam" id="NF004035">
    <property type="entry name" value="PRK05506.1"/>
    <property type="match status" value="1"/>
</dbReference>
<dbReference type="InterPro" id="IPR029061">
    <property type="entry name" value="THDP-binding"/>
</dbReference>
<evidence type="ECO:0000256" key="3">
    <source>
        <dbReference type="ARBA" id="ARBA00002357"/>
    </source>
</evidence>
<dbReference type="NCBIfam" id="NF003933">
    <property type="entry name" value="PRK05444.2-2"/>
    <property type="match status" value="1"/>
</dbReference>
<dbReference type="GO" id="GO:0005525">
    <property type="term" value="F:GTP binding"/>
    <property type="evidence" value="ECO:0007669"/>
    <property type="project" value="UniProtKB-KW"/>
</dbReference>
<evidence type="ECO:0000256" key="9">
    <source>
        <dbReference type="ARBA" id="ARBA00008885"/>
    </source>
</evidence>
<dbReference type="InterPro" id="IPR005475">
    <property type="entry name" value="Transketolase-like_Pyr-bd"/>
</dbReference>
<keyword evidence="29" id="KW-0511">Multifunctional enzyme</keyword>
<feature type="binding site" evidence="32">
    <location>
        <position position="96"/>
    </location>
    <ligand>
        <name>Mg(2+)</name>
        <dbReference type="ChEBI" id="CHEBI:18420"/>
        <label>1</label>
        <note>catalytic</note>
    </ligand>
</feature>
<dbReference type="InterPro" id="IPR011784">
    <property type="entry name" value="SO4_adenylTrfase_ssu"/>
</dbReference>
<dbReference type="InterPro" id="IPR005477">
    <property type="entry name" value="Dxylulose-5-P_synthase"/>
</dbReference>
<dbReference type="PANTHER" id="PTHR43322:SF5">
    <property type="entry name" value="1-DEOXY-D-XYLULOSE-5-PHOSPHATE SYNTHASE, CHLOROPLASTIC"/>
    <property type="match status" value="1"/>
</dbReference>
<keyword evidence="28" id="KW-0414">Isoprene biosynthesis</keyword>
<dbReference type="InterPro" id="IPR009000">
    <property type="entry name" value="Transl_B-barrel_sf"/>
</dbReference>
<dbReference type="SUPFAM" id="SSF56655">
    <property type="entry name" value="Carbohydrate phosphatase"/>
    <property type="match status" value="1"/>
</dbReference>
<evidence type="ECO:0000256" key="22">
    <source>
        <dbReference type="ARBA" id="ARBA00022840"/>
    </source>
</evidence>
<evidence type="ECO:0000256" key="4">
    <source>
        <dbReference type="ARBA" id="ARBA00004980"/>
    </source>
</evidence>
<evidence type="ECO:0000256" key="27">
    <source>
        <dbReference type="ARBA" id="ARBA00023136"/>
    </source>
</evidence>
<evidence type="ECO:0000256" key="6">
    <source>
        <dbReference type="ARBA" id="ARBA00005438"/>
    </source>
</evidence>
<dbReference type="Gene3D" id="2.40.30.10">
    <property type="entry name" value="Translation factors"/>
    <property type="match status" value="2"/>
</dbReference>
<dbReference type="Gene3D" id="3.40.50.970">
    <property type="match status" value="2"/>
</dbReference>
<dbReference type="GO" id="GO:0004781">
    <property type="term" value="F:sulfate adenylyltransferase (ATP) activity"/>
    <property type="evidence" value="ECO:0007669"/>
    <property type="project" value="UniProtKB-EC"/>
</dbReference>
<dbReference type="InterPro" id="IPR020826">
    <property type="entry name" value="Transketolase_BS"/>
</dbReference>
<dbReference type="NCBIfam" id="TIGR02039">
    <property type="entry name" value="CysD"/>
    <property type="match status" value="1"/>
</dbReference>
<evidence type="ECO:0000256" key="17">
    <source>
        <dbReference type="ARBA" id="ARBA00022519"/>
    </source>
</evidence>
<dbReference type="InterPro" id="IPR059117">
    <property type="entry name" value="APS_kinase_dom"/>
</dbReference>
<dbReference type="SMART" id="SM00858">
    <property type="entry name" value="SAF"/>
    <property type="match status" value="1"/>
</dbReference>
<dbReference type="Pfam" id="PF13292">
    <property type="entry name" value="DXP_synthase_N"/>
    <property type="match status" value="1"/>
</dbReference>
<proteinExistence type="inferred from homology"/>
<evidence type="ECO:0000256" key="7">
    <source>
        <dbReference type="ARBA" id="ARBA00007237"/>
    </source>
</evidence>
<comment type="similarity">
    <text evidence="8">Belongs to the TRAFAC class translation factor GTPase superfamily. Classic translation factor GTPase family. EF-Tu/EF-1A subfamily.</text>
</comment>
<feature type="binding site" evidence="32">
    <location>
        <position position="220"/>
    </location>
    <ligand>
        <name>Mg(2+)</name>
        <dbReference type="ChEBI" id="CHEBI:18420"/>
        <label>2</label>
    </ligand>
</feature>
<dbReference type="InterPro" id="IPR031157">
    <property type="entry name" value="G_TR_CS"/>
</dbReference>
<evidence type="ECO:0000256" key="20">
    <source>
        <dbReference type="ARBA" id="ARBA00022723"/>
    </source>
</evidence>
<dbReference type="HAMAP" id="MF_02095">
    <property type="entry name" value="CysQ"/>
    <property type="match status" value="1"/>
</dbReference>
<dbReference type="NCBIfam" id="NF003478">
    <property type="entry name" value="PRK05124.1"/>
    <property type="match status" value="1"/>
</dbReference>
<evidence type="ECO:0000313" key="34">
    <source>
        <dbReference type="EMBL" id="CAJ1391618.1"/>
    </source>
</evidence>
<dbReference type="SUPFAM" id="SSF52402">
    <property type="entry name" value="Adenine nucleotide alpha hydrolases-like"/>
    <property type="match status" value="1"/>
</dbReference>
<dbReference type="CDD" id="cd07033">
    <property type="entry name" value="TPP_PYR_DXS_TK_like"/>
    <property type="match status" value="1"/>
</dbReference>
<keyword evidence="16" id="KW-1003">Cell membrane</keyword>
<dbReference type="EMBL" id="CAUJNA010002223">
    <property type="protein sequence ID" value="CAJ1391618.1"/>
    <property type="molecule type" value="Genomic_DNA"/>
</dbReference>
<dbReference type="Gene3D" id="3.40.50.300">
    <property type="entry name" value="P-loop containing nucleotide triphosphate hydrolases"/>
    <property type="match status" value="2"/>
</dbReference>
<dbReference type="InterPro" id="IPR041757">
    <property type="entry name" value="CysN_GTP-bd"/>
</dbReference>
<sequence>MGICQSTTMSTIMLTSLIPTVRRAGRAALEVYSGDIEVRRKADCTPVTEADIAVDEIVVSALQKAYPAIPVVSEERVASLEAARGAHRFFLVDPIDGTKEFIRRTGEFTINIALVEGGVPVAGIVHAPALGRLFIAEPGANAEELCERDIRTALKVRPCGDDSDLVALASRFHDSAATRAFLRDHAIESCITAGSSLKFCVLAAGKADIYPRFGPTMEWDTAAGHAVLAAAGGEVVTADGQPLAYGKPGYRNPDFIASSPGDTAMSTLTHLDRLEAEAIHIMREVVAEAENPVMLYSIGKDSAVMLHLAQKAFYPAPPPFPLMHIDTTWKFREMIAFRDRIPDETGMELIVHTNQDGLAQGIGPFTHGSSVHTDVMKTQALRQALDLHRFDVAFGGARRDEEKSRAKERVFSFRTVDHRWDPKNQRPEPWKLYNPRKRPGESIRVFPLSNWTELDIWQYIHREGIELVPLYFAAPRPVVQRDGMLIMVDDERIPLHPNEVPQTRHVRFRTLGCYPLTGAVESEATSLLDIIQEMLLATLFLMAHYASDLAADDIAAYLKSHEQKSLLRFLTCGSVDDGKSTLIGRLLYESKLVFEDQLDALYADSRKSGTQGNRLDLALLVDGLASEREQGITIDVAYRFFSTEKRKFIVADTPGHEQYTRNMATGASTADLAIILVDARKGILTQTRRHSFIVSRLGIRNIVVAVNKMDLVDYDAAVFRRIEREYRLLARALGTEPDITAIPISALEGDNVIEPGASMPWYDGPTLMDHLEQVEIGGDRSDKPFRLPVQWVNRPNLDFRGFAGQIAGGFVGVGDPVTVLPSGRQSTVTGVIGANDDAQGAVAGQSVTLTLADEIDVSRGDMIVGTGAPAQTGDRFEATIIWMADEKMFPGRAYQIKTGSGTAQATLGPPKHRVDINTLAEEPARDLALNEIGVCPVTLDRTIAFDPYDDNRETGGFILIDKLTNATVGMGMIHHALNRSDNIHWQATDIGKIERAQMKGQRPCVVWFTGLSGSGKSTIANLVEKKLAANQAHTMLLDGDNVRHGLNKDLGFSDADRVENIRRVAEVARLMTEAGLITLVSFISPFRAERRLARDLVPDGEFFLVHIDTPLEVAEQRDPKGLYKKARAGRIPNFTGIGSAYERPEKPDLRIDTSALSADEAANRVIGELAFRRTCFIAPAWRTMRQTGVVMQFKPPNVALTGLAAELRRRAEDGNPIRIGMVGTGEMGTDIFTQVAMMDGIEIATVMERTPGRAEQGATLAYGEAGRTQAVSSHDAASAAIEAGRIAVTDDLDLALSHDLVDVVIDATGVPEAGADIGMRTIGFGKHLIMMNVECDVCIGPYLKHEADKAGVVYTLGAGDEPSSCMEIIEFVTAMGHSVVSAGKGKNNPLNVDAVPDDLQEEADRRNMNVRMLVEFVDGSKTMVEMAAIANATGLVPDVPGMHGPRATVDQLASVLIPQADGGVLSKPGCVDYSIGKGVSPGVFVVIKAEHPRIHERMADLKMGEGPYFTFHRPYHLTSLEVPLTAARIMLHGRPDMVPLETPVAEVCAVAKRDIAAGETLGAVGQYCYRSFTMNATDARSARAIPCGLLEKGRALRPIAKGDLLTWDNAMPKSGSMIADLRARQDAMIWGSTPAQADCMSMGPDTPLLDTVRTPADLRALPDDRLPQLADELRAELIDAVSQTGGHLGAGLGVVELTIAIHHVFHTPHDRLIWDVGHQCYPHKILTGRRDRIRTLRKENGLSGFTKRAESEYDPFGAAHSSTSISAGLGMVEAARLQGIERNVISVIGDGSMSAGMAYEAMNNAGHMDARQIVILNDNDMSIAPPTGAMSAYLARLVSGRTYISLREAAKQLSKRMPKFIQDKARKTEEYTRAFFSGGTLFEELGFFYVGPIDGHNLDHLLPVLRNARDAGVGPILIHAITQKGKGYAPAEAAADKYHGVAKFDVITGAQAKAKPNAPSYTKVFGQSLIQEAETDDKVVAITAAMPSGTGVDIFGDAFPGRTYDVGIAEQHAVTFAAGLAADGMKPFCAIYSTFLQRAYDQVVHDVAIQKLPVRFPIDRAGFVGSDGQTHAGSFDIAYLGCLPGMVIMAAGDEAELKHMVRTATAYDEGPLAFRYPRGEGVGVDMPERGEVLEIGRGRIVREGGKVAILSLGGRLKEALLAAEQLGSFGLPATVADARFAKPLDAELIGQLARNHELLITVEEGSVGGFGSFVAQHLFDQGLLDNGLKYRSLFLPDRFVDQASPDRMYAQSGLDADGIVKAVFGALGRQEAEQTGAIIA</sequence>
<keyword evidence="27" id="KW-0472">Membrane</keyword>
<dbReference type="NCBIfam" id="TIGR01331">
    <property type="entry name" value="bisphos_cysQ"/>
    <property type="match status" value="1"/>
</dbReference>
<comment type="similarity">
    <text evidence="5">Belongs to the inositol monophosphatase superfamily. CysQ family.</text>
</comment>
<dbReference type="InterPro" id="IPR049557">
    <property type="entry name" value="Transketolase_CS"/>
</dbReference>
<dbReference type="InterPro" id="IPR000760">
    <property type="entry name" value="Inositol_monophosphatase-like"/>
</dbReference>
<feature type="binding site" evidence="32">
    <location>
        <position position="93"/>
    </location>
    <ligand>
        <name>Mg(2+)</name>
        <dbReference type="ChEBI" id="CHEBI:18420"/>
        <label>2</label>
    </ligand>
</feature>
<comment type="similarity">
    <text evidence="7">In the N-terminal section; belongs to the TRAFAC class translation factor GTPase superfamily. Classic translation factor GTPase family. CysN/NodQ subfamily.</text>
</comment>
<dbReference type="CDD" id="cd02007">
    <property type="entry name" value="TPP_DXS"/>
    <property type="match status" value="1"/>
</dbReference>
<dbReference type="Proteomes" id="UP001178507">
    <property type="component" value="Unassembled WGS sequence"/>
</dbReference>
<dbReference type="GO" id="GO:0046854">
    <property type="term" value="P:phosphatidylinositol phosphate biosynthetic process"/>
    <property type="evidence" value="ECO:0007669"/>
    <property type="project" value="InterPro"/>
</dbReference>
<dbReference type="GO" id="GO:0008441">
    <property type="term" value="F:3'(2'),5'-bisphosphate nucleotidase activity"/>
    <property type="evidence" value="ECO:0007669"/>
    <property type="project" value="InterPro"/>
</dbReference>
<dbReference type="NCBIfam" id="TIGR00455">
    <property type="entry name" value="apsK"/>
    <property type="match status" value="1"/>
</dbReference>
<dbReference type="PRINTS" id="PR00315">
    <property type="entry name" value="ELONGATNFCT"/>
</dbReference>
<evidence type="ECO:0000256" key="15">
    <source>
        <dbReference type="ARBA" id="ARBA00022004"/>
    </source>
</evidence>
<dbReference type="InterPro" id="IPR020550">
    <property type="entry name" value="Inositol_monophosphatase_CS"/>
</dbReference>
<dbReference type="InterPro" id="IPR011779">
    <property type="entry name" value="SO4_adenylTrfase_lsu"/>
</dbReference>
<dbReference type="PANTHER" id="PTHR43322">
    <property type="entry name" value="1-D-DEOXYXYLULOSE 5-PHOSPHATE SYNTHASE-RELATED"/>
    <property type="match status" value="1"/>
</dbReference>
<gene>
    <name evidence="34" type="ORF">EVOR1521_LOCUS16882</name>
</gene>
<dbReference type="Pfam" id="PF02779">
    <property type="entry name" value="Transket_pyr"/>
    <property type="match status" value="1"/>
</dbReference>
<comment type="function">
    <text evidence="3">APS kinase catalyzes the synthesis of activated sulfate.</text>
</comment>
<dbReference type="Gene3D" id="3.40.50.620">
    <property type="entry name" value="HUPs"/>
    <property type="match status" value="1"/>
</dbReference>
<dbReference type="Gene3D" id="3.40.190.80">
    <property type="match status" value="1"/>
</dbReference>
<evidence type="ECO:0000256" key="28">
    <source>
        <dbReference type="ARBA" id="ARBA00023229"/>
    </source>
</evidence>
<dbReference type="PROSITE" id="PS00301">
    <property type="entry name" value="G_TR_1"/>
    <property type="match status" value="1"/>
</dbReference>
<feature type="domain" description="Tr-type G" evidence="33">
    <location>
        <begin position="564"/>
        <end position="782"/>
    </location>
</feature>
<dbReference type="SUPFAM" id="SSF50465">
    <property type="entry name" value="EF-Tu/eEF-1alpha/eIF2-gamma C-terminal domain"/>
    <property type="match status" value="1"/>
</dbReference>
<dbReference type="PROSITE" id="PS00801">
    <property type="entry name" value="TRANSKETOLASE_1"/>
    <property type="match status" value="1"/>
</dbReference>
<dbReference type="GO" id="GO:0000103">
    <property type="term" value="P:sulfate assimilation"/>
    <property type="evidence" value="ECO:0007669"/>
    <property type="project" value="InterPro"/>
</dbReference>
<dbReference type="NCBIfam" id="NF009214">
    <property type="entry name" value="PRK12563.1"/>
    <property type="match status" value="1"/>
</dbReference>
<dbReference type="SUPFAM" id="SSF52922">
    <property type="entry name" value="TK C-terminal domain-like"/>
    <property type="match status" value="1"/>
</dbReference>
<dbReference type="CDD" id="cd04166">
    <property type="entry name" value="CysN_ATPS"/>
    <property type="match status" value="1"/>
</dbReference>
<reference evidence="34" key="1">
    <citation type="submission" date="2023-08" db="EMBL/GenBank/DDBJ databases">
        <authorList>
            <person name="Chen Y."/>
            <person name="Shah S."/>
            <person name="Dougan E. K."/>
            <person name="Thang M."/>
            <person name="Chan C."/>
        </authorList>
    </citation>
    <scope>NUCLEOTIDE SEQUENCE</scope>
</reference>
<dbReference type="InterPro" id="IPR002500">
    <property type="entry name" value="PAPS_reduct_dom"/>
</dbReference>
<dbReference type="NCBIfam" id="NF003013">
    <property type="entry name" value="PRK03846.1"/>
    <property type="match status" value="1"/>
</dbReference>
<dbReference type="Pfam" id="PF21135">
    <property type="entry name" value="DRL_cat"/>
    <property type="match status" value="1"/>
</dbReference>
<evidence type="ECO:0000256" key="25">
    <source>
        <dbReference type="ARBA" id="ARBA00023052"/>
    </source>
</evidence>
<dbReference type="SUPFAM" id="SSF50447">
    <property type="entry name" value="Translation proteins"/>
    <property type="match status" value="1"/>
</dbReference>
<keyword evidence="26" id="KW-0342">GTP-binding</keyword>
<evidence type="ECO:0000256" key="26">
    <source>
        <dbReference type="ARBA" id="ARBA00023134"/>
    </source>
</evidence>
<keyword evidence="20 32" id="KW-0479">Metal-binding</keyword>
<dbReference type="CDD" id="cd03695">
    <property type="entry name" value="CysN_NodQ_II"/>
    <property type="match status" value="1"/>
</dbReference>
<dbReference type="NCBIfam" id="NF003587">
    <property type="entry name" value="PRK05253.1"/>
    <property type="match status" value="1"/>
</dbReference>
<dbReference type="SMART" id="SM00861">
    <property type="entry name" value="Transket_pyr"/>
    <property type="match status" value="1"/>
</dbReference>
<evidence type="ECO:0000256" key="24">
    <source>
        <dbReference type="ARBA" id="ARBA00022977"/>
    </source>
</evidence>
<organism evidence="34 35">
    <name type="scientific">Effrenium voratum</name>
    <dbReference type="NCBI Taxonomy" id="2562239"/>
    <lineage>
        <taxon>Eukaryota</taxon>
        <taxon>Sar</taxon>
        <taxon>Alveolata</taxon>
        <taxon>Dinophyceae</taxon>
        <taxon>Suessiales</taxon>
        <taxon>Symbiodiniaceae</taxon>
        <taxon>Effrenium</taxon>
    </lineage>
</organism>
<dbReference type="Pfam" id="PF01583">
    <property type="entry name" value="APS_kinase"/>
    <property type="match status" value="1"/>
</dbReference>
<dbReference type="EC" id="2.7.1.25" evidence="12"/>
<evidence type="ECO:0000256" key="14">
    <source>
        <dbReference type="ARBA" id="ARBA00013150"/>
    </source>
</evidence>
<evidence type="ECO:0000256" key="5">
    <source>
        <dbReference type="ARBA" id="ARBA00005289"/>
    </source>
</evidence>
<evidence type="ECO:0000313" key="35">
    <source>
        <dbReference type="Proteomes" id="UP001178507"/>
    </source>
</evidence>
<evidence type="ECO:0000256" key="19">
    <source>
        <dbReference type="ARBA" id="ARBA00022695"/>
    </source>
</evidence>
<dbReference type="GO" id="GO:0019288">
    <property type="term" value="P:isopentenyl diphosphate biosynthetic process, methylerythritol 4-phosphate pathway"/>
    <property type="evidence" value="ECO:0007669"/>
    <property type="project" value="UniProtKB-ARBA"/>
</dbReference>
<protein>
    <recommendedName>
        <fullName evidence="15">Sulfate adenylyltransferase subunit 2</fullName>
        <ecNumber evidence="14">2.2.1.7</ecNumber>
        <ecNumber evidence="12">2.7.1.25</ecNumber>
        <ecNumber evidence="13">2.7.7.4</ecNumber>
    </recommendedName>
    <alternativeName>
        <fullName evidence="30">ATP-sulfurylase small subunit</fullName>
    </alternativeName>
</protein>
<comment type="similarity">
    <text evidence="9">Belongs to the PAPS reductase family. CysD subfamily.</text>
</comment>
<comment type="pathway">
    <text evidence="4">Metabolic intermediate biosynthesis; 1-deoxy-D-xylulose 5-phosphate biosynthesis; 1-deoxy-D-xylulose 5-phosphate from D-glyceraldehyde 3-phosphate and pyruvate: step 1/1.</text>
</comment>
<keyword evidence="21" id="KW-0547">Nucleotide-binding</keyword>
<dbReference type="InterPro" id="IPR033248">
    <property type="entry name" value="Transketolase_C"/>
</dbReference>
<dbReference type="GO" id="GO:0009228">
    <property type="term" value="P:thiamine biosynthetic process"/>
    <property type="evidence" value="ECO:0007669"/>
    <property type="project" value="UniProtKB-KW"/>
</dbReference>
<comment type="caution">
    <text evidence="34">The sequence shown here is derived from an EMBL/GenBank/DDBJ whole genome shotgun (WGS) entry which is preliminary data.</text>
</comment>
<dbReference type="GO" id="GO:0016114">
    <property type="term" value="P:terpenoid biosynthetic process"/>
    <property type="evidence" value="ECO:0007669"/>
    <property type="project" value="InterPro"/>
</dbReference>
<dbReference type="FunFam" id="3.40.50.920:FF:000002">
    <property type="entry name" value="1-deoxy-D-xylulose-5-phosphate synthase"/>
    <property type="match status" value="1"/>
</dbReference>
<dbReference type="InterPro" id="IPR006240">
    <property type="entry name" value="CysQ"/>
</dbReference>
<dbReference type="SUPFAM" id="SSF51735">
    <property type="entry name" value="NAD(P)-binding Rossmann-fold domains"/>
    <property type="match status" value="1"/>
</dbReference>
<evidence type="ECO:0000256" key="11">
    <source>
        <dbReference type="ARBA" id="ARBA00011738"/>
    </source>
</evidence>
<dbReference type="InterPro" id="IPR000795">
    <property type="entry name" value="T_Tr_GTP-bd_dom"/>
</dbReference>
<name>A0AA36IS08_9DINO</name>
<keyword evidence="22" id="KW-0067">ATP-binding</keyword>
<comment type="cofactor">
    <cofactor evidence="1 32">
        <name>Mg(2+)</name>
        <dbReference type="ChEBI" id="CHEBI:18420"/>
    </cofactor>
</comment>
<dbReference type="GO" id="GO:0003924">
    <property type="term" value="F:GTPase activity"/>
    <property type="evidence" value="ECO:0007669"/>
    <property type="project" value="InterPro"/>
</dbReference>
<dbReference type="NCBIfam" id="TIGR00204">
    <property type="entry name" value="dxs"/>
    <property type="match status" value="1"/>
</dbReference>
<keyword evidence="35" id="KW-1185">Reference proteome</keyword>
<dbReference type="FunFam" id="3.40.50.300:FF:000119">
    <property type="entry name" value="Sulfate adenylyltransferase subunit 1"/>
    <property type="match status" value="1"/>
</dbReference>
<evidence type="ECO:0000259" key="33">
    <source>
        <dbReference type="PROSITE" id="PS51722"/>
    </source>
</evidence>
<dbReference type="HAMAP" id="MF_00062">
    <property type="entry name" value="Sulf_adenylyltr_sub1"/>
    <property type="match status" value="1"/>
</dbReference>
<dbReference type="FunFam" id="3.40.50.620:FF:000002">
    <property type="entry name" value="Sulfate adenylyltransferase subunit 2"/>
    <property type="match status" value="1"/>
</dbReference>
<dbReference type="CDD" id="cd01638">
    <property type="entry name" value="CysQ"/>
    <property type="match status" value="1"/>
</dbReference>
<keyword evidence="25" id="KW-0786">Thiamine pyrophosphate</keyword>
<dbReference type="InterPro" id="IPR020583">
    <property type="entry name" value="Inositol_monoP_metal-BS"/>
</dbReference>